<evidence type="ECO:0000313" key="1">
    <source>
        <dbReference type="EMBL" id="KAF5910172.1"/>
    </source>
</evidence>
<organism evidence="1 2">
    <name type="scientific">Clarias magur</name>
    <name type="common">Asian catfish</name>
    <name type="synonym">Macropteronotus magur</name>
    <dbReference type="NCBI Taxonomy" id="1594786"/>
    <lineage>
        <taxon>Eukaryota</taxon>
        <taxon>Metazoa</taxon>
        <taxon>Chordata</taxon>
        <taxon>Craniata</taxon>
        <taxon>Vertebrata</taxon>
        <taxon>Euteleostomi</taxon>
        <taxon>Actinopterygii</taxon>
        <taxon>Neopterygii</taxon>
        <taxon>Teleostei</taxon>
        <taxon>Ostariophysi</taxon>
        <taxon>Siluriformes</taxon>
        <taxon>Clariidae</taxon>
        <taxon>Clarias</taxon>
    </lineage>
</organism>
<dbReference type="Proteomes" id="UP000727407">
    <property type="component" value="Unassembled WGS sequence"/>
</dbReference>
<dbReference type="EMBL" id="QNUK01000001">
    <property type="protein sequence ID" value="KAF5910172.1"/>
    <property type="molecule type" value="Genomic_DNA"/>
</dbReference>
<sequence length="103" mass="11403">MNLPYTHCLALAVETDIREKPEDPLTAEHLSRRMLRSLTRGTSGDAVAWLSVQCGPCGDPQHRCSLAGKAELSWTAGSQDGAWQTWATRPKWASPSRLHGYQK</sequence>
<comment type="caution">
    <text evidence="1">The sequence shown here is derived from an EMBL/GenBank/DDBJ whole genome shotgun (WGS) entry which is preliminary data.</text>
</comment>
<reference evidence="1" key="1">
    <citation type="submission" date="2020-07" db="EMBL/GenBank/DDBJ databases">
        <title>Clarias magur genome sequencing, assembly and annotation.</title>
        <authorList>
            <person name="Kushwaha B."/>
            <person name="Kumar R."/>
            <person name="Das P."/>
            <person name="Joshi C.G."/>
            <person name="Kumar D."/>
            <person name="Nagpure N.S."/>
            <person name="Pandey M."/>
            <person name="Agarwal S."/>
            <person name="Srivastava S."/>
            <person name="Singh M."/>
            <person name="Sahoo L."/>
            <person name="Jayasankar P."/>
            <person name="Meher P.K."/>
            <person name="Koringa P.G."/>
            <person name="Iquebal M.A."/>
            <person name="Das S.P."/>
            <person name="Bit A."/>
            <person name="Patnaik S."/>
            <person name="Patel N."/>
            <person name="Shah T.M."/>
            <person name="Hinsu A."/>
            <person name="Jena J.K."/>
        </authorList>
    </citation>
    <scope>NUCLEOTIDE SEQUENCE</scope>
    <source>
        <strain evidence="1">CIFAMagur01</strain>
        <tissue evidence="1">Testis</tissue>
    </source>
</reference>
<dbReference type="AlphaFoldDB" id="A0A8J4XHJ9"/>
<protein>
    <submittedName>
        <fullName evidence="1">Uncharacterized protein</fullName>
    </submittedName>
</protein>
<proteinExistence type="predicted"/>
<accession>A0A8J4XHJ9</accession>
<name>A0A8J4XHJ9_CLAMG</name>
<evidence type="ECO:0000313" key="2">
    <source>
        <dbReference type="Proteomes" id="UP000727407"/>
    </source>
</evidence>
<gene>
    <name evidence="1" type="ORF">DAT39_000146</name>
</gene>
<keyword evidence="2" id="KW-1185">Reference proteome</keyword>